<dbReference type="AlphaFoldDB" id="A0A4C1XLA7"/>
<evidence type="ECO:0000256" key="1">
    <source>
        <dbReference type="SAM" id="MobiDB-lite"/>
    </source>
</evidence>
<feature type="compositionally biased region" description="Polar residues" evidence="1">
    <location>
        <begin position="632"/>
        <end position="645"/>
    </location>
</feature>
<protein>
    <recommendedName>
        <fullName evidence="2">C-type lectin domain-containing protein</fullName>
    </recommendedName>
</protein>
<dbReference type="InterPro" id="IPR001304">
    <property type="entry name" value="C-type_lectin-like"/>
</dbReference>
<feature type="compositionally biased region" description="Low complexity" evidence="1">
    <location>
        <begin position="879"/>
        <end position="890"/>
    </location>
</feature>
<accession>A0A4C1XLA7</accession>
<dbReference type="STRING" id="151549.A0A4C1XLA7"/>
<feature type="compositionally biased region" description="Polar residues" evidence="1">
    <location>
        <begin position="777"/>
        <end position="787"/>
    </location>
</feature>
<dbReference type="SUPFAM" id="SSF56436">
    <property type="entry name" value="C-type lectin-like"/>
    <property type="match status" value="1"/>
</dbReference>
<feature type="region of interest" description="Disordered" evidence="1">
    <location>
        <begin position="840"/>
        <end position="890"/>
    </location>
</feature>
<dbReference type="Gene3D" id="3.10.100.10">
    <property type="entry name" value="Mannose-Binding Protein A, subunit A"/>
    <property type="match status" value="1"/>
</dbReference>
<evidence type="ECO:0000313" key="3">
    <source>
        <dbReference type="EMBL" id="GBP63782.1"/>
    </source>
</evidence>
<feature type="compositionally biased region" description="Polar residues" evidence="1">
    <location>
        <begin position="840"/>
        <end position="857"/>
    </location>
</feature>
<dbReference type="CDD" id="cd00037">
    <property type="entry name" value="CLECT"/>
    <property type="match status" value="1"/>
</dbReference>
<proteinExistence type="predicted"/>
<dbReference type="PROSITE" id="PS50041">
    <property type="entry name" value="C_TYPE_LECTIN_2"/>
    <property type="match status" value="1"/>
</dbReference>
<dbReference type="InterPro" id="IPR016186">
    <property type="entry name" value="C-type_lectin-like/link_sf"/>
</dbReference>
<feature type="domain" description="C-type lectin" evidence="2">
    <location>
        <begin position="49"/>
        <end position="147"/>
    </location>
</feature>
<dbReference type="Pfam" id="PF00059">
    <property type="entry name" value="Lectin_C"/>
    <property type="match status" value="1"/>
</dbReference>
<dbReference type="Proteomes" id="UP000299102">
    <property type="component" value="Unassembled WGS sequence"/>
</dbReference>
<dbReference type="EMBL" id="BGZK01000879">
    <property type="protein sequence ID" value="GBP63782.1"/>
    <property type="molecule type" value="Genomic_DNA"/>
</dbReference>
<name>A0A4C1XLA7_EUMVA</name>
<dbReference type="InterPro" id="IPR016187">
    <property type="entry name" value="CTDL_fold"/>
</dbReference>
<keyword evidence="4" id="KW-1185">Reference proteome</keyword>
<feature type="region of interest" description="Disordered" evidence="1">
    <location>
        <begin position="627"/>
        <end position="648"/>
    </location>
</feature>
<evidence type="ECO:0000313" key="4">
    <source>
        <dbReference type="Proteomes" id="UP000299102"/>
    </source>
</evidence>
<dbReference type="OrthoDB" id="5858677at2759"/>
<evidence type="ECO:0000259" key="2">
    <source>
        <dbReference type="PROSITE" id="PS50041"/>
    </source>
</evidence>
<comment type="caution">
    <text evidence="3">The sequence shown here is derived from an EMBL/GenBank/DDBJ whole genome shotgun (WGS) entry which is preliminary data.</text>
</comment>
<feature type="region of interest" description="Disordered" evidence="1">
    <location>
        <begin position="777"/>
        <end position="800"/>
    </location>
</feature>
<organism evidence="3 4">
    <name type="scientific">Eumeta variegata</name>
    <name type="common">Bagworm moth</name>
    <name type="synonym">Eumeta japonica</name>
    <dbReference type="NCBI Taxonomy" id="151549"/>
    <lineage>
        <taxon>Eukaryota</taxon>
        <taxon>Metazoa</taxon>
        <taxon>Ecdysozoa</taxon>
        <taxon>Arthropoda</taxon>
        <taxon>Hexapoda</taxon>
        <taxon>Insecta</taxon>
        <taxon>Pterygota</taxon>
        <taxon>Neoptera</taxon>
        <taxon>Endopterygota</taxon>
        <taxon>Lepidoptera</taxon>
        <taxon>Glossata</taxon>
        <taxon>Ditrysia</taxon>
        <taxon>Tineoidea</taxon>
        <taxon>Psychidae</taxon>
        <taxon>Oiketicinae</taxon>
        <taxon>Eumeta</taxon>
    </lineage>
</organism>
<reference evidence="3 4" key="1">
    <citation type="journal article" date="2019" name="Commun. Biol.">
        <title>The bagworm genome reveals a unique fibroin gene that provides high tensile strength.</title>
        <authorList>
            <person name="Kono N."/>
            <person name="Nakamura H."/>
            <person name="Ohtoshi R."/>
            <person name="Tomita M."/>
            <person name="Numata K."/>
            <person name="Arakawa K."/>
        </authorList>
    </citation>
    <scope>NUCLEOTIDE SEQUENCE [LARGE SCALE GENOMIC DNA]</scope>
</reference>
<gene>
    <name evidence="3" type="ORF">EVAR_40382_1</name>
</gene>
<sequence>MSSNSSRSPRPCVPRGERNSWFKDVGTKLVTTVSGNPNVKSLCINSSICNKKILGGYAHCKIRPVIFVAVDTTGQYDAVRAYLKELDISNAVWVGLIRSNPDGDFTWTDYRGLSGEGYWSAAPDARASPLCAAADPSADYRWEARACGGPTVASFICELPGTVFRYNTVHQSIEDIVYRIILVPQWALGAEGCMVRALPDLTVLYLPESAAVQLTTDCGLDGVKRVLCTGNVKHEEILKNLSCAEETETEAEETFTSISANISVSSTPWTTVAETSYSEFETTKNQIITKEPTVTVDDVKELSSSEAPMTTNVNMNQSQNENSFIIHENKNGNLSMSNFKQNSSANVIAFNKNLKLDANTDNIQANDIPKQMIENDLSMSDNIDELEDEQHMQHKILHDQLARHGNFETIFSQPSDHFVPPLVMAKAKMSDDMTVLSLEQKYAQQIVEQHNARYKNRITDLNTEIQNENKGDEHVKSENLEKLNVLETTTKTFEFIKDNFNAKNIVSTQKETANNKLDAKVNKVSSPKKYKGNDYAIKEKTGKRIETVTKKINEKHSDNDSLPDTKSRIVREKILSEINNTSDPDDDVSIDLKVIVKTPNETETYIINDKMPSNTLDTNLIHRVNVKDETNDSNASSTENTNSGRFANRSDVYDHQVIKVIVPTENRTTPLTFEITTRIAPESLKTSELINYGNLSTSTLSPVIFTEETFKTTTTSTNFSRNFANIESNLKIENTSTIKIKTKNTSEIFSTAFPLISTETPITEKTNTDYIKIARPSTENPKTSTETAILPKDRSTPNFKNSFTNNSFSEIHIDNIHDLDLDHYNQTSCNDTLNCTNNLESSTPHASETTEDFQSPLLSGAADPVSKPNRSRRPPIPPNRNKFNPFRILG</sequence>